<dbReference type="eggNOG" id="COG0043">
    <property type="taxonomic scope" value="Bacteria"/>
</dbReference>
<evidence type="ECO:0000259" key="2">
    <source>
        <dbReference type="Pfam" id="PF20695"/>
    </source>
</evidence>
<feature type="domain" description="3-octaprenyl-4-hydroxybenzoate carboxy-lyase-like Rift-related" evidence="1">
    <location>
        <begin position="121"/>
        <end position="314"/>
    </location>
</feature>
<dbReference type="PANTHER" id="PTHR30108">
    <property type="entry name" value="3-OCTAPRENYL-4-HYDROXYBENZOATE CARBOXY-LYASE-RELATED"/>
    <property type="match status" value="1"/>
</dbReference>
<evidence type="ECO:0000259" key="1">
    <source>
        <dbReference type="Pfam" id="PF01977"/>
    </source>
</evidence>
<dbReference type="RefSeq" id="WP_015852153.1">
    <property type="nucleotide sequence ID" value="NC_012881.1"/>
</dbReference>
<dbReference type="EMBL" id="CP001649">
    <property type="protein sequence ID" value="ACS80337.1"/>
    <property type="molecule type" value="Genomic_DNA"/>
</dbReference>
<accession>C6BWQ7</accession>
<dbReference type="Pfam" id="PF20696">
    <property type="entry name" value="UbiD_C"/>
    <property type="match status" value="1"/>
</dbReference>
<dbReference type="GO" id="GO:0005737">
    <property type="term" value="C:cytoplasm"/>
    <property type="evidence" value="ECO:0007669"/>
    <property type="project" value="TreeGrafter"/>
</dbReference>
<organism evidence="4 5">
    <name type="scientific">Maridesulfovibrio salexigens (strain ATCC 14822 / DSM 2638 / NCIMB 8403 / VKM B-1763)</name>
    <name type="common">Desulfovibrio salexigens</name>
    <dbReference type="NCBI Taxonomy" id="526222"/>
    <lineage>
        <taxon>Bacteria</taxon>
        <taxon>Pseudomonadati</taxon>
        <taxon>Thermodesulfobacteriota</taxon>
        <taxon>Desulfovibrionia</taxon>
        <taxon>Desulfovibrionales</taxon>
        <taxon>Desulfovibrionaceae</taxon>
        <taxon>Maridesulfovibrio</taxon>
    </lineage>
</organism>
<dbReference type="HOGENOM" id="CLU_023348_4_1_7"/>
<name>C6BWQ7_MARSD</name>
<feature type="domain" description="3-octaprenyl-4-hydroxybenzoate carboxy-lyase-like C-terminal" evidence="3">
    <location>
        <begin position="320"/>
        <end position="456"/>
    </location>
</feature>
<dbReference type="InterPro" id="IPR048304">
    <property type="entry name" value="UbiD_Rift_dom"/>
</dbReference>
<dbReference type="STRING" id="526222.Desal_2281"/>
<feature type="domain" description="3-octaprenyl-4-hydroxybenzoate carboxy-lyase-like N-terminal" evidence="2">
    <location>
        <begin position="10"/>
        <end position="87"/>
    </location>
</feature>
<gene>
    <name evidence="4" type="ordered locus">Desal_2281</name>
</gene>
<evidence type="ECO:0000259" key="3">
    <source>
        <dbReference type="Pfam" id="PF20696"/>
    </source>
</evidence>
<dbReference type="GO" id="GO:0016831">
    <property type="term" value="F:carboxy-lyase activity"/>
    <property type="evidence" value="ECO:0007669"/>
    <property type="project" value="InterPro"/>
</dbReference>
<dbReference type="KEGG" id="dsa:Desal_2281"/>
<protein>
    <submittedName>
        <fullName evidence="4">Carboxylyase-related protein</fullName>
    </submittedName>
</protein>
<dbReference type="InterPro" id="IPR049383">
    <property type="entry name" value="UbiD-like_N"/>
</dbReference>
<dbReference type="SUPFAM" id="SSF143968">
    <property type="entry name" value="UbiD C-terminal domain-like"/>
    <property type="match status" value="2"/>
</dbReference>
<dbReference type="InterPro" id="IPR049381">
    <property type="entry name" value="UbiD-like_C"/>
</dbReference>
<dbReference type="InterPro" id="IPR002830">
    <property type="entry name" value="UbiD"/>
</dbReference>
<sequence length="612" mass="67677">MGYKNTKECLDALEAKGDLLRIDQEINPNIEAGVIQRRIFQAGGPALLFTNVKGCKFPMAANIFGTKERLHFIFRDTIETVERLMKLKMYPMEAIKKPWQYLGAPRTAYHTMPRKLSEGPVTANETTLAQLPQLKSWPMDGGAFVTLPQVYSESPENPGFAGSNIGMYRVQISGNEYNNTEVGLHYQIHRGIGHHHAQALKKGEQLKVNIVVGGAPSMSIAAVMPLPEGLAEIFFAGALGGHRIPMVMRPNGLPVPAEADFCICGTISNEQKPEGPFGDHIGYYSLTHDFPVLKVDKVYHRSDAIWPFTTVGRPPQEDTMFGDFIHELTSELVPSVFTGVHEVHAVDVAGVHPLLLAVGSERYVPYAEERQPQELLTNGMALLGNTQTALAKYLFIGAKEDMEHGENCHNIPVFFKHMLERANLKRDLHFITRTTIDTLDYSGMGFNEGSKLIFAAAGSKKRELGTELPKLPTLPDGFGEAKIFAPGIMILKGRKSETSRGEQDPQMEKLGEALRHTDGLEGFPMIVVVDDPDFTAMNWENFLWVTFTRSDPATDIYGAGAFTKAKHWGTKKSFIIDARMKTYQAPPLDPDPEVEKRVDALAASGGPLYGII</sequence>
<dbReference type="Pfam" id="PF01977">
    <property type="entry name" value="UbiD"/>
    <property type="match status" value="1"/>
</dbReference>
<dbReference type="Proteomes" id="UP000002601">
    <property type="component" value="Chromosome"/>
</dbReference>
<dbReference type="PANTHER" id="PTHR30108:SF7">
    <property type="entry name" value="3-POLYPRENYL-4-HYDROXYBENZOATE DECARBOXYLASE"/>
    <property type="match status" value="1"/>
</dbReference>
<evidence type="ECO:0000313" key="5">
    <source>
        <dbReference type="Proteomes" id="UP000002601"/>
    </source>
</evidence>
<keyword evidence="4" id="KW-0456">Lyase</keyword>
<dbReference type="NCBIfam" id="TIGR00148">
    <property type="entry name" value="UbiD family decarboxylase"/>
    <property type="match status" value="1"/>
</dbReference>
<dbReference type="SUPFAM" id="SSF50475">
    <property type="entry name" value="FMN-binding split barrel"/>
    <property type="match status" value="1"/>
</dbReference>
<proteinExistence type="predicted"/>
<dbReference type="OrthoDB" id="9809841at2"/>
<evidence type="ECO:0000313" key="4">
    <source>
        <dbReference type="EMBL" id="ACS80337.1"/>
    </source>
</evidence>
<dbReference type="Pfam" id="PF20695">
    <property type="entry name" value="UbiD_N"/>
    <property type="match status" value="1"/>
</dbReference>
<reference evidence="4 5" key="1">
    <citation type="submission" date="2009-06" db="EMBL/GenBank/DDBJ databases">
        <title>Complete sequence of Desulfovibrio salexigens DSM 2638.</title>
        <authorList>
            <consortium name="US DOE Joint Genome Institute"/>
            <person name="Lucas S."/>
            <person name="Copeland A."/>
            <person name="Lapidus A."/>
            <person name="Glavina del Rio T."/>
            <person name="Tice H."/>
            <person name="Bruce D."/>
            <person name="Goodwin L."/>
            <person name="Pitluck S."/>
            <person name="Munk A.C."/>
            <person name="Brettin T."/>
            <person name="Detter J.C."/>
            <person name="Han C."/>
            <person name="Tapia R."/>
            <person name="Larimer F."/>
            <person name="Land M."/>
            <person name="Hauser L."/>
            <person name="Kyrpides N."/>
            <person name="Anderson I."/>
            <person name="Wall J.D."/>
            <person name="Arkin A.P."/>
            <person name="Dehal P."/>
            <person name="Chivian D."/>
            <person name="Giles B."/>
            <person name="Hazen T.C."/>
        </authorList>
    </citation>
    <scope>NUCLEOTIDE SEQUENCE [LARGE SCALE GENOMIC DNA]</scope>
    <source>
        <strain evidence="5">ATCC 14822 / DSM 2638 / NCIMB 8403 / VKM B-1763</strain>
    </source>
</reference>
<dbReference type="Gene3D" id="3.40.1670.10">
    <property type="entry name" value="UbiD C-terminal domain-like"/>
    <property type="match status" value="1"/>
</dbReference>
<dbReference type="AlphaFoldDB" id="C6BWQ7"/>
<keyword evidence="5" id="KW-1185">Reference proteome</keyword>